<dbReference type="eggNOG" id="ENOG502Z9ZM">
    <property type="taxonomic scope" value="Bacteria"/>
</dbReference>
<evidence type="ECO:0000256" key="8">
    <source>
        <dbReference type="ARBA" id="ARBA00023118"/>
    </source>
</evidence>
<evidence type="ECO:0000259" key="12">
    <source>
        <dbReference type="Pfam" id="PF21654"/>
    </source>
</evidence>
<gene>
    <name evidence="13" type="ORF">AS203_04200</name>
</gene>
<evidence type="ECO:0000313" key="14">
    <source>
        <dbReference type="Proteomes" id="UP000056252"/>
    </source>
</evidence>
<dbReference type="RefSeq" id="WP_025065821.1">
    <property type="nucleotide sequence ID" value="NZ_CP013195.1"/>
</dbReference>
<dbReference type="GO" id="GO:0005524">
    <property type="term" value="F:ATP binding"/>
    <property type="evidence" value="ECO:0007669"/>
    <property type="project" value="UniProtKB-KW"/>
</dbReference>
<organism evidence="13 14">
    <name type="scientific">Hoylesella enoeca</name>
    <dbReference type="NCBI Taxonomy" id="76123"/>
    <lineage>
        <taxon>Bacteria</taxon>
        <taxon>Pseudomonadati</taxon>
        <taxon>Bacteroidota</taxon>
        <taxon>Bacteroidia</taxon>
        <taxon>Bacteroidales</taxon>
        <taxon>Prevotellaceae</taxon>
        <taxon>Hoylesella</taxon>
    </lineage>
</organism>
<dbReference type="InterPro" id="IPR048445">
    <property type="entry name" value="DncV-like_NTFase"/>
</dbReference>
<dbReference type="STRING" id="76123.AS203_04200"/>
<reference evidence="14" key="1">
    <citation type="submission" date="2015-11" db="EMBL/GenBank/DDBJ databases">
        <authorList>
            <person name="Holder M.E."/>
            <person name="Ajami N.J."/>
            <person name="Petrosino J.F."/>
        </authorList>
    </citation>
    <scope>NUCLEOTIDE SEQUENCE [LARGE SCALE GENOMIC DNA]</scope>
    <source>
        <strain evidence="14">F0113</strain>
    </source>
</reference>
<evidence type="ECO:0000256" key="3">
    <source>
        <dbReference type="ARBA" id="ARBA00022723"/>
    </source>
</evidence>
<evidence type="ECO:0000256" key="4">
    <source>
        <dbReference type="ARBA" id="ARBA00022741"/>
    </source>
</evidence>
<keyword evidence="2" id="KW-0548">Nucleotidyltransferase</keyword>
<name>A0A0S2KJ92_9BACT</name>
<dbReference type="OrthoDB" id="661552at2"/>
<sequence>MANNHEQFVAFQNAIKATSTRRKTLKTNRDALRAKIKKYFKETHRDYIQPTFYWQGSYAMCTLLNPIKDESGLGAYDLDDGIYFESDDINDRKSIDWYHQEVYEAVKDHTENGADDLDPCVRVQYADGHHIDLAIYFLHTTEDKTMLAHRAEPWHESNPDEMIDWFKDECNNKTKMRELVRFMKAWCEYKRNEGIKMPSGCIMSMLTSKYYQWNDENRYDIAMKDILKNMYDDLSIEDHFHCWRPVNPYEDLFDNYTKGRKDSFLKELKSFKEDAERAIASKNQHDGCVRWQKHFGDRFSCSTAKDIDEDTSQQRFSGTINKNSQYA</sequence>
<evidence type="ECO:0000256" key="5">
    <source>
        <dbReference type="ARBA" id="ARBA00022840"/>
    </source>
</evidence>
<comment type="catalytic activity">
    <reaction evidence="11">
        <text>GTP + ATP = 3',3'-cGAMP + 2 diphosphate</text>
        <dbReference type="Rhea" id="RHEA:35647"/>
        <dbReference type="ChEBI" id="CHEBI:30616"/>
        <dbReference type="ChEBI" id="CHEBI:33019"/>
        <dbReference type="ChEBI" id="CHEBI:37565"/>
        <dbReference type="ChEBI" id="CHEBI:71501"/>
    </reaction>
    <physiologicalReaction direction="left-to-right" evidence="11">
        <dbReference type="Rhea" id="RHEA:35648"/>
    </physiologicalReaction>
</comment>
<evidence type="ECO:0000256" key="11">
    <source>
        <dbReference type="ARBA" id="ARBA00048304"/>
    </source>
</evidence>
<keyword evidence="7" id="KW-0546">Nucleotide metabolism</keyword>
<keyword evidence="14" id="KW-1185">Reference proteome</keyword>
<feature type="domain" description="Cyclic GMP-AMP synthase DncV-like nucleotidyltransferase" evidence="12">
    <location>
        <begin position="50"/>
        <end position="136"/>
    </location>
</feature>
<evidence type="ECO:0000256" key="10">
    <source>
        <dbReference type="ARBA" id="ARBA00044145"/>
    </source>
</evidence>
<keyword evidence="8" id="KW-0051">Antiviral defense</keyword>
<evidence type="ECO:0000313" key="13">
    <source>
        <dbReference type="EMBL" id="ALO48379.1"/>
    </source>
</evidence>
<proteinExistence type="predicted"/>
<accession>A0A0S2KJ92</accession>
<keyword evidence="1" id="KW-0808">Transferase</keyword>
<dbReference type="InterPro" id="IPR047805">
    <property type="entry name" value="GAMP_synthase"/>
</dbReference>
<dbReference type="GO" id="GO:0140701">
    <property type="term" value="F:3',3'-cyclic GMP-AMP synthase activity"/>
    <property type="evidence" value="ECO:0007669"/>
    <property type="project" value="InterPro"/>
</dbReference>
<keyword evidence="3" id="KW-0479">Metal-binding</keyword>
<evidence type="ECO:0000256" key="1">
    <source>
        <dbReference type="ARBA" id="ARBA00022679"/>
    </source>
</evidence>
<evidence type="ECO:0000256" key="6">
    <source>
        <dbReference type="ARBA" id="ARBA00022842"/>
    </source>
</evidence>
<keyword evidence="5" id="KW-0067">ATP-binding</keyword>
<dbReference type="Pfam" id="PF21654">
    <property type="entry name" value="DncV-like_NTFase"/>
    <property type="match status" value="1"/>
</dbReference>
<keyword evidence="6" id="KW-0460">Magnesium</keyword>
<dbReference type="GO" id="GO:0005525">
    <property type="term" value="F:GTP binding"/>
    <property type="evidence" value="ECO:0007669"/>
    <property type="project" value="UniProtKB-KW"/>
</dbReference>
<dbReference type="NCBIfam" id="NF041078">
    <property type="entry name" value="cGAS"/>
    <property type="match status" value="1"/>
</dbReference>
<protein>
    <recommendedName>
        <fullName evidence="10">Cyclic GMP-AMP synthase</fullName>
    </recommendedName>
</protein>
<dbReference type="EMBL" id="CP013195">
    <property type="protein sequence ID" value="ALO48379.1"/>
    <property type="molecule type" value="Genomic_DNA"/>
</dbReference>
<evidence type="ECO:0000256" key="9">
    <source>
        <dbReference type="ARBA" id="ARBA00023134"/>
    </source>
</evidence>
<evidence type="ECO:0000256" key="7">
    <source>
        <dbReference type="ARBA" id="ARBA00023080"/>
    </source>
</evidence>
<dbReference type="AlphaFoldDB" id="A0A0S2KJ92"/>
<dbReference type="GO" id="GO:0046872">
    <property type="term" value="F:metal ion binding"/>
    <property type="evidence" value="ECO:0007669"/>
    <property type="project" value="UniProtKB-KW"/>
</dbReference>
<keyword evidence="4" id="KW-0547">Nucleotide-binding</keyword>
<evidence type="ECO:0000256" key="2">
    <source>
        <dbReference type="ARBA" id="ARBA00022695"/>
    </source>
</evidence>
<keyword evidence="9" id="KW-0342">GTP-binding</keyword>
<dbReference type="Proteomes" id="UP000056252">
    <property type="component" value="Chromosome"/>
</dbReference>
<dbReference type="GO" id="GO:0009117">
    <property type="term" value="P:nucleotide metabolic process"/>
    <property type="evidence" value="ECO:0007669"/>
    <property type="project" value="UniProtKB-KW"/>
</dbReference>
<dbReference type="KEGG" id="peo:AS203_04200"/>
<dbReference type="GO" id="GO:0051607">
    <property type="term" value="P:defense response to virus"/>
    <property type="evidence" value="ECO:0007669"/>
    <property type="project" value="UniProtKB-KW"/>
</dbReference>